<dbReference type="Proteomes" id="UP000285405">
    <property type="component" value="Unassembled WGS sequence"/>
</dbReference>
<feature type="region of interest" description="Disordered" evidence="4">
    <location>
        <begin position="204"/>
        <end position="257"/>
    </location>
</feature>
<dbReference type="OrthoDB" id="3586281at2759"/>
<comment type="similarity">
    <text evidence="2">Belongs to the dpy-30 family.</text>
</comment>
<proteinExistence type="inferred from homology"/>
<feature type="compositionally biased region" description="Polar residues" evidence="4">
    <location>
        <begin position="204"/>
        <end position="243"/>
    </location>
</feature>
<evidence type="ECO:0000256" key="3">
    <source>
        <dbReference type="ARBA" id="ARBA00023242"/>
    </source>
</evidence>
<keyword evidence="3" id="KW-0539">Nucleus</keyword>
<comment type="caution">
    <text evidence="5">The sequence shown here is derived from an EMBL/GenBank/DDBJ whole genome shotgun (WGS) entry which is preliminary data.</text>
</comment>
<gene>
    <name evidence="5" type="ORF">GcC1_054010</name>
</gene>
<reference evidence="5 6" key="1">
    <citation type="journal article" date="2018" name="BMC Genomics">
        <title>Comparative genome analyses reveal sequence features reflecting distinct modes of host-adaptation between dicot and monocot powdery mildew.</title>
        <authorList>
            <person name="Wu Y."/>
            <person name="Ma X."/>
            <person name="Pan Z."/>
            <person name="Kale S.D."/>
            <person name="Song Y."/>
            <person name="King H."/>
            <person name="Zhang Q."/>
            <person name="Presley C."/>
            <person name="Deng X."/>
            <person name="Wei C.I."/>
            <person name="Xiao S."/>
        </authorList>
    </citation>
    <scope>NUCLEOTIDE SEQUENCE [LARGE SCALE GENOMIC DNA]</scope>
    <source>
        <strain evidence="5">UCSC1</strain>
    </source>
</reference>
<organism evidence="5 6">
    <name type="scientific">Golovinomyces cichoracearum</name>
    <dbReference type="NCBI Taxonomy" id="62708"/>
    <lineage>
        <taxon>Eukaryota</taxon>
        <taxon>Fungi</taxon>
        <taxon>Dikarya</taxon>
        <taxon>Ascomycota</taxon>
        <taxon>Pezizomycotina</taxon>
        <taxon>Leotiomycetes</taxon>
        <taxon>Erysiphales</taxon>
        <taxon>Erysiphaceae</taxon>
        <taxon>Golovinomyces</taxon>
    </lineage>
</organism>
<dbReference type="Pfam" id="PF05186">
    <property type="entry name" value="Dpy-30"/>
    <property type="match status" value="1"/>
</dbReference>
<evidence type="ECO:0000313" key="6">
    <source>
        <dbReference type="Proteomes" id="UP000285405"/>
    </source>
</evidence>
<evidence type="ECO:0000256" key="2">
    <source>
        <dbReference type="ARBA" id="ARBA00010849"/>
    </source>
</evidence>
<dbReference type="CDD" id="cd22965">
    <property type="entry name" value="DD_DPY30_SDC1"/>
    <property type="match status" value="1"/>
</dbReference>
<dbReference type="AlphaFoldDB" id="A0A420IVL5"/>
<dbReference type="Gene3D" id="1.20.890.10">
    <property type="entry name" value="cAMP-dependent protein kinase regulatory subunit, dimerization-anchoring domain"/>
    <property type="match status" value="1"/>
</dbReference>
<protein>
    <submittedName>
        <fullName evidence="5">Putative dpy-30 domain-containing protein</fullName>
    </submittedName>
</protein>
<feature type="compositionally biased region" description="Low complexity" evidence="4">
    <location>
        <begin position="23"/>
        <end position="42"/>
    </location>
</feature>
<dbReference type="GO" id="GO:0005634">
    <property type="term" value="C:nucleus"/>
    <property type="evidence" value="ECO:0007669"/>
    <property type="project" value="UniProtKB-SubCell"/>
</dbReference>
<evidence type="ECO:0000256" key="1">
    <source>
        <dbReference type="ARBA" id="ARBA00004123"/>
    </source>
</evidence>
<comment type="subcellular location">
    <subcellularLocation>
        <location evidence="1">Nucleus</location>
    </subcellularLocation>
</comment>
<feature type="region of interest" description="Disordered" evidence="4">
    <location>
        <begin position="1"/>
        <end position="100"/>
    </location>
</feature>
<accession>A0A420IVL5</accession>
<name>A0A420IVL5_9PEZI</name>
<dbReference type="EMBL" id="MCBR01005454">
    <property type="protein sequence ID" value="RKF78577.1"/>
    <property type="molecule type" value="Genomic_DNA"/>
</dbReference>
<dbReference type="InterPro" id="IPR049629">
    <property type="entry name" value="DPY30_SDC1_DD"/>
</dbReference>
<sequence length="299" mass="31749">MAEQKNSCQDILVLPQDNESKEVSPASSNSSSPTSKSPPNATYTTNNQDTHIDISQAHPPPATPFAAPLLEGWPPAATISIPEPVSNPTISEPTPAPDLDSVVDEDVIMTDNPPVLANSTDEMPLSTDAFPEVDTAEKESAQEVVTKVKKVVLKTTSSVPVATDSSEIKNNNITSASCTPSPDVPVPELTSPPIIAARTNSTLPTRNATTSENSNIEKPLNSVISTRSSSQHLDSTTSATSISGMPEEAPSHGAPTRKYLNENVTGVLLEGLKIIVKERPSNPLRTLGEYLIQRSKEIN</sequence>
<dbReference type="InterPro" id="IPR007858">
    <property type="entry name" value="Dpy-30_motif"/>
</dbReference>
<evidence type="ECO:0000313" key="5">
    <source>
        <dbReference type="EMBL" id="RKF78577.1"/>
    </source>
</evidence>
<evidence type="ECO:0000256" key="4">
    <source>
        <dbReference type="SAM" id="MobiDB-lite"/>
    </source>
</evidence>